<evidence type="ECO:0000313" key="4">
    <source>
        <dbReference type="Proteomes" id="UP000315395"/>
    </source>
</evidence>
<name>A0A516GEP4_9MICO</name>
<dbReference type="Pfam" id="PF14344">
    <property type="entry name" value="DUF4397"/>
    <property type="match status" value="1"/>
</dbReference>
<dbReference type="OrthoDB" id="5800709at2"/>
<protein>
    <submittedName>
        <fullName evidence="3">DUF4397 domain-containing protein</fullName>
    </submittedName>
</protein>
<organism evidence="3 4">
    <name type="scientific">Ornithinimicrobium ciconiae</name>
    <dbReference type="NCBI Taxonomy" id="2594265"/>
    <lineage>
        <taxon>Bacteria</taxon>
        <taxon>Bacillati</taxon>
        <taxon>Actinomycetota</taxon>
        <taxon>Actinomycetes</taxon>
        <taxon>Micrococcales</taxon>
        <taxon>Ornithinimicrobiaceae</taxon>
        <taxon>Ornithinimicrobium</taxon>
    </lineage>
</organism>
<keyword evidence="4" id="KW-1185">Reference proteome</keyword>
<proteinExistence type="predicted"/>
<evidence type="ECO:0000259" key="2">
    <source>
        <dbReference type="Pfam" id="PF14344"/>
    </source>
</evidence>
<feature type="chain" id="PRO_5039231442" evidence="1">
    <location>
        <begin position="20"/>
        <end position="267"/>
    </location>
</feature>
<dbReference type="AlphaFoldDB" id="A0A516GEP4"/>
<evidence type="ECO:0000256" key="1">
    <source>
        <dbReference type="SAM" id="SignalP"/>
    </source>
</evidence>
<dbReference type="KEGG" id="orz:FNH13_18125"/>
<dbReference type="EMBL" id="CP041616">
    <property type="protein sequence ID" value="QDO90002.1"/>
    <property type="molecule type" value="Genomic_DNA"/>
</dbReference>
<dbReference type="RefSeq" id="WP_143784719.1">
    <property type="nucleotide sequence ID" value="NZ_CP041616.1"/>
</dbReference>
<reference evidence="3 4" key="1">
    <citation type="submission" date="2019-07" db="EMBL/GenBank/DDBJ databases">
        <title>complete genome sequencing of Ornithinimicrobium sp. H23M54.</title>
        <authorList>
            <person name="Bae J.-W."/>
            <person name="Lee S.-Y."/>
        </authorList>
    </citation>
    <scope>NUCLEOTIDE SEQUENCE [LARGE SCALE GENOMIC DNA]</scope>
    <source>
        <strain evidence="3 4">H23M54</strain>
    </source>
</reference>
<accession>A0A516GEP4</accession>
<keyword evidence="1" id="KW-0732">Signal</keyword>
<sequence length="267" mass="26483">MRKTTTAVLMGGVAAAALAAPAAADEHESAVSVLHGVPGLTVDVYVNGQEAIPDFEPGTLTDPMMLAAGSYDIEIYADGDDPSTAEPALSAMGLEVPGGANLTLAAHLGEDGTPMLGAFVNDVSPTQAGEARLTVRHVAAAPGVDVRAGGSPVIQGLTNPDEQVLDLPAGTVSADVVLAGTEDVVLGPADVDLAEGTNTIVYAWGSAEEGTLDLAIQTIEGLHTPPEGVPSGEGGPADSSALLVLALAGIAGAAVAGRQIVRATARD</sequence>
<dbReference type="Proteomes" id="UP000315395">
    <property type="component" value="Chromosome"/>
</dbReference>
<feature type="domain" description="DUF4397" evidence="2">
    <location>
        <begin position="30"/>
        <end position="147"/>
    </location>
</feature>
<dbReference type="InterPro" id="IPR025510">
    <property type="entry name" value="DUF4397"/>
</dbReference>
<evidence type="ECO:0000313" key="3">
    <source>
        <dbReference type="EMBL" id="QDO90002.1"/>
    </source>
</evidence>
<gene>
    <name evidence="3" type="ORF">FNH13_18125</name>
</gene>
<feature type="signal peptide" evidence="1">
    <location>
        <begin position="1"/>
        <end position="19"/>
    </location>
</feature>